<sequence length="109" mass="12669">MVHTVIKIISDLLQLMCVVVMIYGLIRELIWFLMERAKGVVFDWHKMLVLRFAIGQYFLFGLEFLICSFALVSIMHPSFSQIAWLAGTVCLRVSTRVFLGTELKELKER</sequence>
<proteinExistence type="predicted"/>
<evidence type="ECO:0000313" key="3">
    <source>
        <dbReference type="Proteomes" id="UP000279799"/>
    </source>
</evidence>
<dbReference type="PANTHER" id="PTHR38468">
    <property type="entry name" value="SLL0939 PROTEIN"/>
    <property type="match status" value="1"/>
</dbReference>
<dbReference type="EMBL" id="LR134510">
    <property type="protein sequence ID" value="VEJ08951.1"/>
    <property type="molecule type" value="Genomic_DNA"/>
</dbReference>
<accession>A0A448TT05</accession>
<name>A0A448TT05_9PAST</name>
<feature type="transmembrane region" description="Helical" evidence="1">
    <location>
        <begin position="54"/>
        <end position="75"/>
    </location>
</feature>
<keyword evidence="1" id="KW-1133">Transmembrane helix</keyword>
<evidence type="ECO:0000313" key="2">
    <source>
        <dbReference type="EMBL" id="VEJ08951.1"/>
    </source>
</evidence>
<dbReference type="AlphaFoldDB" id="A0A448TT05"/>
<dbReference type="Proteomes" id="UP000279799">
    <property type="component" value="Chromosome"/>
</dbReference>
<keyword evidence="1" id="KW-0812">Transmembrane</keyword>
<organism evidence="2 3">
    <name type="scientific">Actinobacillus delphinicola</name>
    <dbReference type="NCBI Taxonomy" id="51161"/>
    <lineage>
        <taxon>Bacteria</taxon>
        <taxon>Pseudomonadati</taxon>
        <taxon>Pseudomonadota</taxon>
        <taxon>Gammaproteobacteria</taxon>
        <taxon>Pasteurellales</taxon>
        <taxon>Pasteurellaceae</taxon>
        <taxon>Actinobacillus</taxon>
    </lineage>
</organism>
<dbReference type="Pfam" id="PF07784">
    <property type="entry name" value="DUF1622"/>
    <property type="match status" value="1"/>
</dbReference>
<evidence type="ECO:0000256" key="1">
    <source>
        <dbReference type="SAM" id="Phobius"/>
    </source>
</evidence>
<keyword evidence="3" id="KW-1185">Reference proteome</keyword>
<dbReference type="RefSeq" id="WP_126598463.1">
    <property type="nucleotide sequence ID" value="NZ_LR134510.1"/>
</dbReference>
<feature type="transmembrane region" description="Helical" evidence="1">
    <location>
        <begin position="12"/>
        <end position="33"/>
    </location>
</feature>
<dbReference type="KEGG" id="adp:NCTC12871_00375"/>
<keyword evidence="1" id="KW-0472">Membrane</keyword>
<protein>
    <submittedName>
        <fullName evidence="2">Protein of uncharacterized function (DUF1622)</fullName>
    </submittedName>
</protein>
<dbReference type="PANTHER" id="PTHR38468:SF1">
    <property type="entry name" value="SLL0939 PROTEIN"/>
    <property type="match status" value="1"/>
</dbReference>
<reference evidence="2 3" key="1">
    <citation type="submission" date="2018-12" db="EMBL/GenBank/DDBJ databases">
        <authorList>
            <consortium name="Pathogen Informatics"/>
        </authorList>
    </citation>
    <scope>NUCLEOTIDE SEQUENCE [LARGE SCALE GENOMIC DNA]</scope>
    <source>
        <strain evidence="2 3">NCTC12871</strain>
    </source>
</reference>
<gene>
    <name evidence="2" type="ORF">NCTC12871_00375</name>
</gene>
<dbReference type="InterPro" id="IPR012427">
    <property type="entry name" value="DUF1622"/>
</dbReference>